<reference evidence="3 4" key="1">
    <citation type="submission" date="2022-10" db="EMBL/GenBank/DDBJ databases">
        <title>Sphingomonas sp.</title>
        <authorList>
            <person name="Jin C."/>
        </authorList>
    </citation>
    <scope>NUCLEOTIDE SEQUENCE [LARGE SCALE GENOMIC DNA]</scope>
    <source>
        <strain evidence="3 4">BN140010</strain>
    </source>
</reference>
<dbReference type="PROSITE" id="PS50005">
    <property type="entry name" value="TPR"/>
    <property type="match status" value="1"/>
</dbReference>
<dbReference type="InterPro" id="IPR035897">
    <property type="entry name" value="Toll_tir_struct_dom_sf"/>
</dbReference>
<evidence type="ECO:0000259" key="2">
    <source>
        <dbReference type="Pfam" id="PF13676"/>
    </source>
</evidence>
<comment type="caution">
    <text evidence="3">The sequence shown here is derived from an EMBL/GenBank/DDBJ whole genome shotgun (WGS) entry which is preliminary data.</text>
</comment>
<evidence type="ECO:0000313" key="3">
    <source>
        <dbReference type="EMBL" id="MCW3798553.1"/>
    </source>
</evidence>
<accession>A0ABT3JHL7</accession>
<dbReference type="InterPro" id="IPR019734">
    <property type="entry name" value="TPR_rpt"/>
</dbReference>
<name>A0ABT3JHL7_9SPHN</name>
<dbReference type="EMBL" id="JAPDOB010000002">
    <property type="protein sequence ID" value="MCW3798553.1"/>
    <property type="molecule type" value="Genomic_DNA"/>
</dbReference>
<dbReference type="Gene3D" id="1.25.40.10">
    <property type="entry name" value="Tetratricopeptide repeat domain"/>
    <property type="match status" value="1"/>
</dbReference>
<evidence type="ECO:0000256" key="1">
    <source>
        <dbReference type="PROSITE-ProRule" id="PRU00339"/>
    </source>
</evidence>
<organism evidence="3 4">
    <name type="scientific">Sphingomonas arvum</name>
    <dbReference type="NCBI Taxonomy" id="2992113"/>
    <lineage>
        <taxon>Bacteria</taxon>
        <taxon>Pseudomonadati</taxon>
        <taxon>Pseudomonadota</taxon>
        <taxon>Alphaproteobacteria</taxon>
        <taxon>Sphingomonadales</taxon>
        <taxon>Sphingomonadaceae</taxon>
        <taxon>Sphingomonas</taxon>
    </lineage>
</organism>
<dbReference type="SUPFAM" id="SSF48452">
    <property type="entry name" value="TPR-like"/>
    <property type="match status" value="1"/>
</dbReference>
<dbReference type="InterPro" id="IPR000157">
    <property type="entry name" value="TIR_dom"/>
</dbReference>
<dbReference type="InterPro" id="IPR011990">
    <property type="entry name" value="TPR-like_helical_dom_sf"/>
</dbReference>
<protein>
    <submittedName>
        <fullName evidence="3">TIR domain-containing protein</fullName>
    </submittedName>
</protein>
<dbReference type="Gene3D" id="3.40.50.10140">
    <property type="entry name" value="Toll/interleukin-1 receptor homology (TIR) domain"/>
    <property type="match status" value="1"/>
</dbReference>
<dbReference type="Pfam" id="PF13676">
    <property type="entry name" value="TIR_2"/>
    <property type="match status" value="1"/>
</dbReference>
<feature type="repeat" description="TPR" evidence="1">
    <location>
        <begin position="473"/>
        <end position="506"/>
    </location>
</feature>
<keyword evidence="4" id="KW-1185">Reference proteome</keyword>
<keyword evidence="1" id="KW-0802">TPR repeat</keyword>
<sequence>MTDIFLSYKAEDRPRVRPLVDALKAAGHEVWWDARIGGGENWRESIAQQLDAAKCVVVAWSERSVGPEGRFVRDEAGVAQESGRYLPITIDPVRPPLGFREVQAIDLSGWDGNGEHDGFVALLSAIETVKQGRHLPSAERASGQAANTGPSRRTVIGGGAALAAVAAVGGYALLRPTSAKAGRIVILPFSNLSGGGQDYFADGLAEELRGALSRAGLEVIGRTSTEAVAQKDTATIVKSLGVSHILTGSVRRSDEKMRVSAQLIAGKDGVQAWAENYDRAVGDAIRVQSDIAERVATALSVAVGVLRKAVEIGGTNDPVAQDYVLQGAELLRVQGLTKEVLPTVIALNRKAIERDPKYARAVLSVGQLQASYAGQFASDEQDGARWLADAERTIRHGVALAPGFGPGYAALADLDRGSLRYPAALAGFRKAIELAPTTSNVLVRSLNALPWIGTLEEAEQAARAAVSLDPLSPTAFSLLTLVLRLAGRLDEAITAGRKAVELSPTNANALTQLAYTYIDSRDHAAALRTSQGLSDGDFNRPFVAGAVAAKEGRQDGVDQAIAELRKMFADYASYQYAQIYALAGKTEPAFAALTVAERVKDPGLMSTMRDPYLRSLRADERFAALVRRLNFPIVDPGIGAAG</sequence>
<feature type="domain" description="TIR" evidence="2">
    <location>
        <begin position="4"/>
        <end position="120"/>
    </location>
</feature>
<dbReference type="RefSeq" id="WP_264883443.1">
    <property type="nucleotide sequence ID" value="NZ_JAPDOB010000002.1"/>
</dbReference>
<gene>
    <name evidence="3" type="ORF">OMW55_12120</name>
</gene>
<dbReference type="SUPFAM" id="SSF52200">
    <property type="entry name" value="Toll/Interleukin receptor TIR domain"/>
    <property type="match status" value="1"/>
</dbReference>
<proteinExistence type="predicted"/>
<dbReference type="Proteomes" id="UP001526246">
    <property type="component" value="Unassembled WGS sequence"/>
</dbReference>
<evidence type="ECO:0000313" key="4">
    <source>
        <dbReference type="Proteomes" id="UP001526246"/>
    </source>
</evidence>